<dbReference type="Gene3D" id="3.40.50.720">
    <property type="entry name" value="NAD(P)-binding Rossmann-like Domain"/>
    <property type="match status" value="1"/>
</dbReference>
<evidence type="ECO:0000313" key="4">
    <source>
        <dbReference type="EMBL" id="KTC66688.1"/>
    </source>
</evidence>
<gene>
    <name evidence="4" type="primary">phaB_6</name>
    <name evidence="4" type="ORF">Lboz_3583</name>
</gene>
<proteinExistence type="inferred from homology"/>
<evidence type="ECO:0000256" key="1">
    <source>
        <dbReference type="ARBA" id="ARBA00006484"/>
    </source>
</evidence>
<dbReference type="SUPFAM" id="SSF51735">
    <property type="entry name" value="NAD(P)-binding Rossmann-fold domains"/>
    <property type="match status" value="1"/>
</dbReference>
<name>A0A0W0R6L9_LEGBO</name>
<dbReference type="PANTHER" id="PTHR48107:SF16">
    <property type="entry name" value="NADPH-DEPENDENT ALDEHYDE REDUCTASE 1, CHLOROPLASTIC"/>
    <property type="match status" value="1"/>
</dbReference>
<evidence type="ECO:0000256" key="3">
    <source>
        <dbReference type="SAM" id="MobiDB-lite"/>
    </source>
</evidence>
<dbReference type="CDD" id="cd05355">
    <property type="entry name" value="SDR_c1"/>
    <property type="match status" value="1"/>
</dbReference>
<dbReference type="OrthoDB" id="9809287at2"/>
<evidence type="ECO:0000313" key="5">
    <source>
        <dbReference type="Proteomes" id="UP000054695"/>
    </source>
</evidence>
<dbReference type="InterPro" id="IPR020904">
    <property type="entry name" value="Sc_DH/Rdtase_CS"/>
</dbReference>
<comment type="similarity">
    <text evidence="1">Belongs to the short-chain dehydrogenases/reductases (SDR) family.</text>
</comment>
<dbReference type="NCBIfam" id="NF005214">
    <property type="entry name" value="PRK06701.1"/>
    <property type="match status" value="1"/>
</dbReference>
<dbReference type="AlphaFoldDB" id="A0A0W0R6L9"/>
<protein>
    <submittedName>
        <fullName evidence="4">Acetyoacetyl CoA reductase</fullName>
    </submittedName>
</protein>
<dbReference type="InterPro" id="IPR002347">
    <property type="entry name" value="SDR_fam"/>
</dbReference>
<dbReference type="InterPro" id="IPR036291">
    <property type="entry name" value="NAD(P)-bd_dom_sf"/>
</dbReference>
<keyword evidence="5" id="KW-1185">Reference proteome</keyword>
<dbReference type="STRING" id="447.Lboz_3583"/>
<feature type="compositionally biased region" description="Polar residues" evidence="3">
    <location>
        <begin position="1"/>
        <end position="17"/>
    </location>
</feature>
<reference evidence="4 5" key="1">
    <citation type="submission" date="2015-11" db="EMBL/GenBank/DDBJ databases">
        <title>Genomic analysis of 38 Legionella species identifies large and diverse effector repertoires.</title>
        <authorList>
            <person name="Burstein D."/>
            <person name="Amaro F."/>
            <person name="Zusman T."/>
            <person name="Lifshitz Z."/>
            <person name="Cohen O."/>
            <person name="Gilbert J.A."/>
            <person name="Pupko T."/>
            <person name="Shuman H.A."/>
            <person name="Segal G."/>
        </authorList>
    </citation>
    <scope>NUCLEOTIDE SEQUENCE [LARGE SCALE GENOMIC DNA]</scope>
    <source>
        <strain evidence="4 5">WIGA</strain>
    </source>
</reference>
<dbReference type="PATRIC" id="fig|447.4.peg.3841"/>
<organism evidence="4 5">
    <name type="scientific">Legionella bozemanae</name>
    <name type="common">Fluoribacter bozemanae</name>
    <dbReference type="NCBI Taxonomy" id="447"/>
    <lineage>
        <taxon>Bacteria</taxon>
        <taxon>Pseudomonadati</taxon>
        <taxon>Pseudomonadota</taxon>
        <taxon>Gammaproteobacteria</taxon>
        <taxon>Legionellales</taxon>
        <taxon>Legionellaceae</taxon>
        <taxon>Legionella</taxon>
    </lineage>
</organism>
<dbReference type="PANTHER" id="PTHR48107">
    <property type="entry name" value="NADPH-DEPENDENT ALDEHYDE REDUCTASE-LIKE PROTEIN, CHLOROPLASTIC-RELATED"/>
    <property type="match status" value="1"/>
</dbReference>
<dbReference type="EMBL" id="LNXU01000060">
    <property type="protein sequence ID" value="KTC66688.1"/>
    <property type="molecule type" value="Genomic_DNA"/>
</dbReference>
<dbReference type="RefSeq" id="WP_058461069.1">
    <property type="nucleotide sequence ID" value="NZ_CAAAIY010000020.1"/>
</dbReference>
<dbReference type="Proteomes" id="UP000054695">
    <property type="component" value="Unassembled WGS sequence"/>
</dbReference>
<dbReference type="PRINTS" id="PR00080">
    <property type="entry name" value="SDRFAMILY"/>
</dbReference>
<accession>A0A0W0R6L9</accession>
<dbReference type="GO" id="GO:0016614">
    <property type="term" value="F:oxidoreductase activity, acting on CH-OH group of donors"/>
    <property type="evidence" value="ECO:0007669"/>
    <property type="project" value="UniProtKB-ARBA"/>
</dbReference>
<dbReference type="FunFam" id="3.40.50.720:FF:000084">
    <property type="entry name" value="Short-chain dehydrogenase reductase"/>
    <property type="match status" value="1"/>
</dbReference>
<dbReference type="PROSITE" id="PS00061">
    <property type="entry name" value="ADH_SHORT"/>
    <property type="match status" value="1"/>
</dbReference>
<comment type="caution">
    <text evidence="4">The sequence shown here is derived from an EMBL/GenBank/DDBJ whole genome shotgun (WGS) entry which is preliminary data.</text>
</comment>
<dbReference type="PRINTS" id="PR00081">
    <property type="entry name" value="GDHRDH"/>
</dbReference>
<sequence length="286" mass="31648">MKKNTLQQPPQHQNKQPGSEEKMHPKPIFISPHHRASNKLMSKKALITGGDSGIGRAVACLFAQEGADIYIHYLNEHEDAKITKNMIEKIGQKCWLSHGDLQEYSACETLCKISLEQCGKIDILINNIAMQYPQDTIEDISCEQMEKTFKTNFFSCFYMVKALLPFLQNGAVIINTTSVTAYKGNDHLIDYAATKGALVAFTRSLSQNLIKRGIRVNAVAPGPVWTPLIPSSFNAEEVSHFGGQVPMNRAAQPYEIAPAYLYLASEDSSYMTGQVLHPNGGVIVNS</sequence>
<evidence type="ECO:0000256" key="2">
    <source>
        <dbReference type="ARBA" id="ARBA00023002"/>
    </source>
</evidence>
<feature type="region of interest" description="Disordered" evidence="3">
    <location>
        <begin position="1"/>
        <end position="30"/>
    </location>
</feature>
<dbReference type="Pfam" id="PF13561">
    <property type="entry name" value="adh_short_C2"/>
    <property type="match status" value="1"/>
</dbReference>
<keyword evidence="2" id="KW-0560">Oxidoreductase</keyword>